<reference evidence="2" key="1">
    <citation type="journal article" date="2020" name="Stud. Mycol.">
        <title>101 Dothideomycetes genomes: a test case for predicting lifestyles and emergence of pathogens.</title>
        <authorList>
            <person name="Haridas S."/>
            <person name="Albert R."/>
            <person name="Binder M."/>
            <person name="Bloem J."/>
            <person name="Labutti K."/>
            <person name="Salamov A."/>
            <person name="Andreopoulos B."/>
            <person name="Baker S."/>
            <person name="Barry K."/>
            <person name="Bills G."/>
            <person name="Bluhm B."/>
            <person name="Cannon C."/>
            <person name="Castanera R."/>
            <person name="Culley D."/>
            <person name="Daum C."/>
            <person name="Ezra D."/>
            <person name="Gonzalez J."/>
            <person name="Henrissat B."/>
            <person name="Kuo A."/>
            <person name="Liang C."/>
            <person name="Lipzen A."/>
            <person name="Lutzoni F."/>
            <person name="Magnuson J."/>
            <person name="Mondo S."/>
            <person name="Nolan M."/>
            <person name="Ohm R."/>
            <person name="Pangilinan J."/>
            <person name="Park H.-J."/>
            <person name="Ramirez L."/>
            <person name="Alfaro M."/>
            <person name="Sun H."/>
            <person name="Tritt A."/>
            <person name="Yoshinaga Y."/>
            <person name="Zwiers L.-H."/>
            <person name="Turgeon B."/>
            <person name="Goodwin S."/>
            <person name="Spatafora J."/>
            <person name="Crous P."/>
            <person name="Grigoriev I."/>
        </authorList>
    </citation>
    <scope>NUCLEOTIDE SEQUENCE</scope>
    <source>
        <strain evidence="2">CBS 121739</strain>
    </source>
</reference>
<sequence>MGWFNSSSSHSRPSYTRASSTFSSHSRSGSSYYKRRPRDNYIQMLLRKFKHLIRELYYYARRHPIKILFMVIMPLISGGVLHQIARQFGIQLPAALRGNGGARGFRDDNGYYSSQGYEGRSDGVFGGFGDFGSVVKVARMFM</sequence>
<accession>A0A6A6VTA2</accession>
<protein>
    <submittedName>
        <fullName evidence="2">Uncharacterized protein</fullName>
    </submittedName>
</protein>
<keyword evidence="3" id="KW-1185">Reference proteome</keyword>
<name>A0A6A6VTA2_9PEZI</name>
<gene>
    <name evidence="2" type="ORF">EJ05DRAFT_480970</name>
</gene>
<dbReference type="AlphaFoldDB" id="A0A6A6VTA2"/>
<feature type="compositionally biased region" description="Low complexity" evidence="1">
    <location>
        <begin position="1"/>
        <end position="32"/>
    </location>
</feature>
<evidence type="ECO:0000256" key="1">
    <source>
        <dbReference type="SAM" id="MobiDB-lite"/>
    </source>
</evidence>
<dbReference type="EMBL" id="ML996593">
    <property type="protein sequence ID" value="KAF2752820.1"/>
    <property type="molecule type" value="Genomic_DNA"/>
</dbReference>
<proteinExistence type="predicted"/>
<dbReference type="GeneID" id="54486025"/>
<evidence type="ECO:0000313" key="3">
    <source>
        <dbReference type="Proteomes" id="UP000799437"/>
    </source>
</evidence>
<dbReference type="OrthoDB" id="5398396at2759"/>
<dbReference type="RefSeq" id="XP_033595271.1">
    <property type="nucleotide sequence ID" value="XM_033744971.1"/>
</dbReference>
<evidence type="ECO:0000313" key="2">
    <source>
        <dbReference type="EMBL" id="KAF2752820.1"/>
    </source>
</evidence>
<dbReference type="Proteomes" id="UP000799437">
    <property type="component" value="Unassembled WGS sequence"/>
</dbReference>
<feature type="region of interest" description="Disordered" evidence="1">
    <location>
        <begin position="1"/>
        <end position="33"/>
    </location>
</feature>
<organism evidence="2 3">
    <name type="scientific">Pseudovirgaria hyperparasitica</name>
    <dbReference type="NCBI Taxonomy" id="470096"/>
    <lineage>
        <taxon>Eukaryota</taxon>
        <taxon>Fungi</taxon>
        <taxon>Dikarya</taxon>
        <taxon>Ascomycota</taxon>
        <taxon>Pezizomycotina</taxon>
        <taxon>Dothideomycetes</taxon>
        <taxon>Dothideomycetes incertae sedis</taxon>
        <taxon>Acrospermales</taxon>
        <taxon>Acrospermaceae</taxon>
        <taxon>Pseudovirgaria</taxon>
    </lineage>
</organism>